<evidence type="ECO:0000256" key="2">
    <source>
        <dbReference type="PIRSR" id="PIRSR601310-3"/>
    </source>
</evidence>
<dbReference type="EMBL" id="BJMV01000006">
    <property type="protein sequence ID" value="GEB85609.1"/>
    <property type="molecule type" value="Genomic_DNA"/>
</dbReference>
<evidence type="ECO:0000259" key="4">
    <source>
        <dbReference type="PROSITE" id="PS51084"/>
    </source>
</evidence>
<dbReference type="InterPro" id="IPR019808">
    <property type="entry name" value="Histidine_triad_CS"/>
</dbReference>
<sequence>MSTPVTGKGPYDPQNIFARILRGEIPCKTVFENEWVLAFYDIAPKAPVHVLIIPRNPYVSFMDFSTAPAEEIAGVMQAAGEIARTLGLEENGYRLITNAGTDSGQEVPHFHLHLLGGKALPAFPL</sequence>
<evidence type="ECO:0000256" key="3">
    <source>
        <dbReference type="PROSITE-ProRule" id="PRU00464"/>
    </source>
</evidence>
<dbReference type="PROSITE" id="PS00892">
    <property type="entry name" value="HIT_1"/>
    <property type="match status" value="1"/>
</dbReference>
<dbReference type="PRINTS" id="PR00332">
    <property type="entry name" value="HISTRIAD"/>
</dbReference>
<dbReference type="PANTHER" id="PTHR23089">
    <property type="entry name" value="HISTIDINE TRIAD HIT PROTEIN"/>
    <property type="match status" value="1"/>
</dbReference>
<evidence type="ECO:0000256" key="1">
    <source>
        <dbReference type="PIRSR" id="PIRSR601310-1"/>
    </source>
</evidence>
<evidence type="ECO:0000313" key="6">
    <source>
        <dbReference type="Proteomes" id="UP000317730"/>
    </source>
</evidence>
<dbReference type="RefSeq" id="WP_141376006.1">
    <property type="nucleotide sequence ID" value="NZ_BAPL01000005.1"/>
</dbReference>
<protein>
    <submittedName>
        <fullName evidence="5">Histidine triad nucleotide-binding protein</fullName>
    </submittedName>
</protein>
<reference evidence="5 6" key="1">
    <citation type="submission" date="2019-06" db="EMBL/GenBank/DDBJ databases">
        <title>Whole genome shotgun sequence of Acetobacter peroxydans NBRC 13755.</title>
        <authorList>
            <person name="Hosoyama A."/>
            <person name="Uohara A."/>
            <person name="Ohji S."/>
            <person name="Ichikawa N."/>
        </authorList>
    </citation>
    <scope>NUCLEOTIDE SEQUENCE [LARGE SCALE GENOMIC DNA]</scope>
    <source>
        <strain evidence="5 6">NBRC 13755</strain>
    </source>
</reference>
<proteinExistence type="predicted"/>
<dbReference type="InterPro" id="IPR001310">
    <property type="entry name" value="Histidine_triad_HIT"/>
</dbReference>
<dbReference type="CDD" id="cd01276">
    <property type="entry name" value="PKCI_related"/>
    <property type="match status" value="1"/>
</dbReference>
<dbReference type="PROSITE" id="PS51084">
    <property type="entry name" value="HIT_2"/>
    <property type="match status" value="1"/>
</dbReference>
<keyword evidence="6" id="KW-1185">Reference proteome</keyword>
<feature type="short sequence motif" description="Histidine triad motif" evidence="2 3">
    <location>
        <begin position="109"/>
        <end position="113"/>
    </location>
</feature>
<dbReference type="Gene3D" id="3.30.428.10">
    <property type="entry name" value="HIT-like"/>
    <property type="match status" value="1"/>
</dbReference>
<organism evidence="5 6">
    <name type="scientific">Acetobacter peroxydans</name>
    <dbReference type="NCBI Taxonomy" id="104098"/>
    <lineage>
        <taxon>Bacteria</taxon>
        <taxon>Pseudomonadati</taxon>
        <taxon>Pseudomonadota</taxon>
        <taxon>Alphaproteobacteria</taxon>
        <taxon>Acetobacterales</taxon>
        <taxon>Acetobacteraceae</taxon>
        <taxon>Acetobacter</taxon>
    </lineage>
</organism>
<feature type="domain" description="HIT" evidence="4">
    <location>
        <begin position="16"/>
        <end position="125"/>
    </location>
</feature>
<dbReference type="InterPro" id="IPR036265">
    <property type="entry name" value="HIT-like_sf"/>
</dbReference>
<dbReference type="OrthoDB" id="9784774at2"/>
<dbReference type="AlphaFoldDB" id="A0A4Y3TVU3"/>
<gene>
    <name evidence="5" type="ORF">APE01nite_14060</name>
</gene>
<dbReference type="Proteomes" id="UP000317730">
    <property type="component" value="Unassembled WGS sequence"/>
</dbReference>
<evidence type="ECO:0000313" key="5">
    <source>
        <dbReference type="EMBL" id="GEB85609.1"/>
    </source>
</evidence>
<dbReference type="Pfam" id="PF01230">
    <property type="entry name" value="HIT"/>
    <property type="match status" value="1"/>
</dbReference>
<dbReference type="InterPro" id="IPR011146">
    <property type="entry name" value="HIT-like"/>
</dbReference>
<name>A0A4Y3TVU3_9PROT</name>
<accession>A0A4Y3TVU3</accession>
<dbReference type="GO" id="GO:0003824">
    <property type="term" value="F:catalytic activity"/>
    <property type="evidence" value="ECO:0007669"/>
    <property type="project" value="InterPro"/>
</dbReference>
<dbReference type="SUPFAM" id="SSF54197">
    <property type="entry name" value="HIT-like"/>
    <property type="match status" value="1"/>
</dbReference>
<feature type="active site" description="Tele-AMP-histidine intermediate" evidence="1">
    <location>
        <position position="111"/>
    </location>
</feature>
<comment type="caution">
    <text evidence="5">The sequence shown here is derived from an EMBL/GenBank/DDBJ whole genome shotgun (WGS) entry which is preliminary data.</text>
</comment>